<organism evidence="2 3">
    <name type="scientific">Diabrotica balteata</name>
    <name type="common">Banded cucumber beetle</name>
    <dbReference type="NCBI Taxonomy" id="107213"/>
    <lineage>
        <taxon>Eukaryota</taxon>
        <taxon>Metazoa</taxon>
        <taxon>Ecdysozoa</taxon>
        <taxon>Arthropoda</taxon>
        <taxon>Hexapoda</taxon>
        <taxon>Insecta</taxon>
        <taxon>Pterygota</taxon>
        <taxon>Neoptera</taxon>
        <taxon>Endopterygota</taxon>
        <taxon>Coleoptera</taxon>
        <taxon>Polyphaga</taxon>
        <taxon>Cucujiformia</taxon>
        <taxon>Chrysomeloidea</taxon>
        <taxon>Chrysomelidae</taxon>
        <taxon>Galerucinae</taxon>
        <taxon>Diabroticina</taxon>
        <taxon>Diabroticites</taxon>
        <taxon>Diabrotica</taxon>
    </lineage>
</organism>
<dbReference type="AlphaFoldDB" id="A0A9N9T5Q9"/>
<dbReference type="PANTHER" id="PTHR10773">
    <property type="entry name" value="DNA-DIRECTED RNA POLYMERASES I, II, AND III SUBUNIT RPABC2"/>
    <property type="match status" value="1"/>
</dbReference>
<feature type="compositionally biased region" description="Basic and acidic residues" evidence="1">
    <location>
        <begin position="32"/>
        <end position="44"/>
    </location>
</feature>
<keyword evidence="3" id="KW-1185">Reference proteome</keyword>
<protein>
    <submittedName>
        <fullName evidence="2">Uncharacterized protein</fullName>
    </submittedName>
</protein>
<dbReference type="Proteomes" id="UP001153709">
    <property type="component" value="Chromosome 8"/>
</dbReference>
<sequence length="434" mass="49743">MGDTIRQYDERSSDSEPFPVSESEYEPSEYSIESRESPTDRAEDVASTSNYVPSLLEEENGMPKSKGKKRIRNELQWKRNIRKRNKTAGQEYISVKGNIVPAKTFVAKDCMCLKKCHAKFSQERREALFKNFYALESHDLQTAFIYGQIRVQVKERSYSTQNIKKKENARYYFLSDERGKECQVCKEFFKLSLGVSDGRITRALATKKTTGTPRTDGRGKTSSANKTSEVKIEGVKNFINKFPVYDSHYSREKNPARQYLSPDLDITKLFNLYKAEVPNNNVSIFLFRRIFNQDFNLSFHPPISDSCRKCDAFNVKIKAAIANNEECHIIQAEQELHQRKAEAARQVEREVESPQLQTPVTHKTGVKLKQPVNPSSQEKHGYKKSQPQQTEIKLTSNQKLTHQGTPKTGNSNKDNTDLNIANRTRKNSKSSIVT</sequence>
<reference evidence="2" key="1">
    <citation type="submission" date="2022-01" db="EMBL/GenBank/DDBJ databases">
        <authorList>
            <person name="King R."/>
        </authorList>
    </citation>
    <scope>NUCLEOTIDE SEQUENCE</scope>
</reference>
<gene>
    <name evidence="2" type="ORF">DIABBA_LOCUS12102</name>
</gene>
<feature type="region of interest" description="Disordered" evidence="1">
    <location>
        <begin position="341"/>
        <end position="434"/>
    </location>
</feature>
<evidence type="ECO:0000313" key="3">
    <source>
        <dbReference type="Proteomes" id="UP001153709"/>
    </source>
</evidence>
<feature type="compositionally biased region" description="Basic and acidic residues" evidence="1">
    <location>
        <begin position="341"/>
        <end position="352"/>
    </location>
</feature>
<feature type="region of interest" description="Disordered" evidence="1">
    <location>
        <begin position="207"/>
        <end position="226"/>
    </location>
</feature>
<evidence type="ECO:0000256" key="1">
    <source>
        <dbReference type="SAM" id="MobiDB-lite"/>
    </source>
</evidence>
<name>A0A9N9T5Q9_DIABA</name>
<evidence type="ECO:0000313" key="2">
    <source>
        <dbReference type="EMBL" id="CAG9839324.1"/>
    </source>
</evidence>
<dbReference type="PANTHER" id="PTHR10773:SF19">
    <property type="match status" value="1"/>
</dbReference>
<proteinExistence type="predicted"/>
<feature type="region of interest" description="Disordered" evidence="1">
    <location>
        <begin position="1"/>
        <end position="69"/>
    </location>
</feature>
<accession>A0A9N9T5Q9</accession>
<feature type="compositionally biased region" description="Polar residues" evidence="1">
    <location>
        <begin position="385"/>
        <end position="422"/>
    </location>
</feature>
<feature type="compositionally biased region" description="Basic and acidic residues" evidence="1">
    <location>
        <begin position="1"/>
        <end position="14"/>
    </location>
</feature>
<dbReference type="EMBL" id="OU898283">
    <property type="protein sequence ID" value="CAG9839324.1"/>
    <property type="molecule type" value="Genomic_DNA"/>
</dbReference>
<dbReference type="OrthoDB" id="6765552at2759"/>